<protein>
    <recommendedName>
        <fullName evidence="2">phosphoribosylaminoimidazolesuccinocarboxamide synthase</fullName>
        <ecNumber evidence="2">6.3.2.6</ecNumber>
    </recommendedName>
    <alternativeName>
        <fullName evidence="7">SAICAR synthetase</fullName>
    </alternativeName>
</protein>
<dbReference type="Proteomes" id="UP000823775">
    <property type="component" value="Unassembled WGS sequence"/>
</dbReference>
<evidence type="ECO:0000256" key="3">
    <source>
        <dbReference type="ARBA" id="ARBA00022598"/>
    </source>
</evidence>
<accession>A0ABS8UVW6</accession>
<dbReference type="PANTHER" id="PTHR43700:SF1">
    <property type="entry name" value="PHOSPHORIBOSYLAMINOIMIDAZOLE-SUCCINOCARBOXAMIDE SYNTHASE"/>
    <property type="match status" value="1"/>
</dbReference>
<dbReference type="Gene3D" id="3.30.470.20">
    <property type="entry name" value="ATP-grasp fold, B domain"/>
    <property type="match status" value="1"/>
</dbReference>
<dbReference type="InterPro" id="IPR028923">
    <property type="entry name" value="SAICAR_synt/ADE2_N"/>
</dbReference>
<evidence type="ECO:0000256" key="2">
    <source>
        <dbReference type="ARBA" id="ARBA00012217"/>
    </source>
</evidence>
<dbReference type="SUPFAM" id="SSF56104">
    <property type="entry name" value="SAICAR synthase-like"/>
    <property type="match status" value="1"/>
</dbReference>
<keyword evidence="10" id="KW-1185">Reference proteome</keyword>
<sequence length="238" mass="27103">MLLEALIHHSGQSTITGSHYCGNSLPDGLVKNQKLTENILTPTTKAADHDVPVTPDEIVQRGLMTQADYDEVSRKAMSLFEFGQHVALDHGLILVDTKYEFGKGPDGQIYLIDEGYTPDSSRYWIAHSYQERFCIGLEPENIDTRPTSIEKSVFLLNLPHDAPEELVSELAWRYIFLFETITNSRFEIPGTKVKLCRKPLLDDYSSLLKFVLHVSQSMIESLEMFHRLYHVCSNNNIK</sequence>
<keyword evidence="4" id="KW-0547">Nucleotide-binding</keyword>
<keyword evidence="5" id="KW-0658">Purine biosynthesis</keyword>
<evidence type="ECO:0000259" key="8">
    <source>
        <dbReference type="Pfam" id="PF01259"/>
    </source>
</evidence>
<proteinExistence type="predicted"/>
<gene>
    <name evidence="9" type="primary">PUR7_3</name>
    <name evidence="9" type="ORF">HAX54_023086</name>
</gene>
<dbReference type="PANTHER" id="PTHR43700">
    <property type="entry name" value="PHOSPHORIBOSYLAMINOIMIDAZOLE-SUCCINOCARBOXAMIDE SYNTHASE"/>
    <property type="match status" value="1"/>
</dbReference>
<name>A0ABS8UVW6_DATST</name>
<organism evidence="9 10">
    <name type="scientific">Datura stramonium</name>
    <name type="common">Jimsonweed</name>
    <name type="synonym">Common thornapple</name>
    <dbReference type="NCBI Taxonomy" id="4076"/>
    <lineage>
        <taxon>Eukaryota</taxon>
        <taxon>Viridiplantae</taxon>
        <taxon>Streptophyta</taxon>
        <taxon>Embryophyta</taxon>
        <taxon>Tracheophyta</taxon>
        <taxon>Spermatophyta</taxon>
        <taxon>Magnoliopsida</taxon>
        <taxon>eudicotyledons</taxon>
        <taxon>Gunneridae</taxon>
        <taxon>Pentapetalae</taxon>
        <taxon>asterids</taxon>
        <taxon>lamiids</taxon>
        <taxon>Solanales</taxon>
        <taxon>Solanaceae</taxon>
        <taxon>Solanoideae</taxon>
        <taxon>Datureae</taxon>
        <taxon>Datura</taxon>
    </lineage>
</organism>
<keyword evidence="3" id="KW-0436">Ligase</keyword>
<evidence type="ECO:0000256" key="1">
    <source>
        <dbReference type="ARBA" id="ARBA00004672"/>
    </source>
</evidence>
<dbReference type="Pfam" id="PF01259">
    <property type="entry name" value="SAICAR_synt"/>
    <property type="match status" value="1"/>
</dbReference>
<reference evidence="9 10" key="1">
    <citation type="journal article" date="2021" name="BMC Genomics">
        <title>Datura genome reveals duplications of psychoactive alkaloid biosynthetic genes and high mutation rate following tissue culture.</title>
        <authorList>
            <person name="Rajewski A."/>
            <person name="Carter-House D."/>
            <person name="Stajich J."/>
            <person name="Litt A."/>
        </authorList>
    </citation>
    <scope>NUCLEOTIDE SEQUENCE [LARGE SCALE GENOMIC DNA]</scope>
    <source>
        <strain evidence="9">AR-01</strain>
    </source>
</reference>
<comment type="caution">
    <text evidence="9">The sequence shown here is derived from an EMBL/GenBank/DDBJ whole genome shotgun (WGS) entry which is preliminary data.</text>
</comment>
<evidence type="ECO:0000256" key="7">
    <source>
        <dbReference type="ARBA" id="ARBA00030409"/>
    </source>
</evidence>
<evidence type="ECO:0000313" key="9">
    <source>
        <dbReference type="EMBL" id="MCD9638913.1"/>
    </source>
</evidence>
<dbReference type="PROSITE" id="PS01058">
    <property type="entry name" value="SAICAR_SYNTHETASE_2"/>
    <property type="match status" value="1"/>
</dbReference>
<dbReference type="InterPro" id="IPR018236">
    <property type="entry name" value="SAICAR_synthetase_CS"/>
</dbReference>
<keyword evidence="6" id="KW-0067">ATP-binding</keyword>
<dbReference type="EC" id="6.3.2.6" evidence="2"/>
<dbReference type="EMBL" id="JACEIK010002796">
    <property type="protein sequence ID" value="MCD9638913.1"/>
    <property type="molecule type" value="Genomic_DNA"/>
</dbReference>
<evidence type="ECO:0000256" key="4">
    <source>
        <dbReference type="ARBA" id="ARBA00022741"/>
    </source>
</evidence>
<evidence type="ECO:0000256" key="5">
    <source>
        <dbReference type="ARBA" id="ARBA00022755"/>
    </source>
</evidence>
<feature type="domain" description="SAICAR synthetase/ADE2 N-terminal" evidence="8">
    <location>
        <begin position="14"/>
        <end position="141"/>
    </location>
</feature>
<comment type="pathway">
    <text evidence="1">Purine metabolism; IMP biosynthesis via de novo pathway; 5-amino-1-(5-phospho-D-ribosyl)imidazole-4-carboxamide from 5-amino-1-(5-phospho-D-ribosyl)imidazole-4-carboxylate: step 1/2.</text>
</comment>
<evidence type="ECO:0000256" key="6">
    <source>
        <dbReference type="ARBA" id="ARBA00022840"/>
    </source>
</evidence>
<evidence type="ECO:0000313" key="10">
    <source>
        <dbReference type="Proteomes" id="UP000823775"/>
    </source>
</evidence>